<dbReference type="Proteomes" id="UP000838756">
    <property type="component" value="Unassembled WGS sequence"/>
</dbReference>
<organism evidence="1 2">
    <name type="scientific">Pararge aegeria aegeria</name>
    <dbReference type="NCBI Taxonomy" id="348720"/>
    <lineage>
        <taxon>Eukaryota</taxon>
        <taxon>Metazoa</taxon>
        <taxon>Ecdysozoa</taxon>
        <taxon>Arthropoda</taxon>
        <taxon>Hexapoda</taxon>
        <taxon>Insecta</taxon>
        <taxon>Pterygota</taxon>
        <taxon>Neoptera</taxon>
        <taxon>Endopterygota</taxon>
        <taxon>Lepidoptera</taxon>
        <taxon>Glossata</taxon>
        <taxon>Ditrysia</taxon>
        <taxon>Papilionoidea</taxon>
        <taxon>Nymphalidae</taxon>
        <taxon>Satyrinae</taxon>
        <taxon>Satyrini</taxon>
        <taxon>Parargina</taxon>
        <taxon>Pararge</taxon>
    </lineage>
</organism>
<dbReference type="EMBL" id="CAKXAJ010026208">
    <property type="protein sequence ID" value="CAH2261956.1"/>
    <property type="molecule type" value="Genomic_DNA"/>
</dbReference>
<comment type="caution">
    <text evidence="1">The sequence shown here is derived from an EMBL/GenBank/DDBJ whole genome shotgun (WGS) entry which is preliminary data.</text>
</comment>
<evidence type="ECO:0000313" key="1">
    <source>
        <dbReference type="EMBL" id="CAH2261956.1"/>
    </source>
</evidence>
<dbReference type="AlphaFoldDB" id="A0A8S4SGE9"/>
<accession>A0A8S4SGE9</accession>
<sequence>MSLDFLISMSWPDVCKKPEIGKNTHTQLTQRLRWRWISDVIRTWTTRVTGAFGLNNDKSKSPPTVRLTSNRAESTQEAVLGPRVLGRVGTSSTFLTMSSTPARRRALALAPLPRLRRSNPSGSYLQVSIRKRKRNGNGNGRCMVGPRFPSTSSEENLRIATDEQITIAPVHYDNSDDVDDAWYIIIFFDPEIGSEIEPGIANK</sequence>
<gene>
    <name evidence="1" type="primary">jg7003</name>
    <name evidence="1" type="ORF">PAEG_LOCUS24056</name>
</gene>
<proteinExistence type="predicted"/>
<reference evidence="1" key="1">
    <citation type="submission" date="2022-03" db="EMBL/GenBank/DDBJ databases">
        <authorList>
            <person name="Lindestad O."/>
        </authorList>
    </citation>
    <scope>NUCLEOTIDE SEQUENCE</scope>
</reference>
<name>A0A8S4SGE9_9NEOP</name>
<protein>
    <submittedName>
        <fullName evidence="1">Jg7003 protein</fullName>
    </submittedName>
</protein>
<evidence type="ECO:0000313" key="2">
    <source>
        <dbReference type="Proteomes" id="UP000838756"/>
    </source>
</evidence>
<keyword evidence="2" id="KW-1185">Reference proteome</keyword>